<evidence type="ECO:0000313" key="3">
    <source>
        <dbReference type="Proteomes" id="UP000276379"/>
    </source>
</evidence>
<evidence type="ECO:0000313" key="2">
    <source>
        <dbReference type="EMBL" id="RRQ84501.1"/>
    </source>
</evidence>
<dbReference type="EMBL" id="PDES01000009">
    <property type="protein sequence ID" value="RRQ84501.1"/>
    <property type="molecule type" value="Genomic_DNA"/>
</dbReference>
<gene>
    <name evidence="2" type="ORF">CQW44_20645</name>
</gene>
<proteinExistence type="predicted"/>
<sequence length="325" mass="36363">MLGVLGLEPEVEAIYRLLLEQPELGVRQVAAHLGFSDEMVRSALDDLADLRLLQQGEVDGQFMTVSPEVGLSVLLNRIELEFGSKQRQLEAARSSVEALITQYGQQQHAPEIVQQHFGLDAVRLRLEQLAETARSECLSFFPGGAQRPDVMESSKPLDQMALERGVSLRTLYQDSFRNDPPTREYVHWLSTLGGETRTVPSLPMLMVIVDREVALVPLDPADGRQGALELRSRGAVEALHVLFTRFWDAGIPWYEQDGPDSNGLSRRERELMYLLASGHTDEFISKKLGVSLRTVRRTVSNLMARLEARSRFEAGVRAARAGWLS</sequence>
<comment type="caution">
    <text evidence="2">The sequence shown here is derived from an EMBL/GenBank/DDBJ whole genome shotgun (WGS) entry which is preliminary data.</text>
</comment>
<dbReference type="AlphaFoldDB" id="A0A426S4F6"/>
<dbReference type="GO" id="GO:0006355">
    <property type="term" value="P:regulation of DNA-templated transcription"/>
    <property type="evidence" value="ECO:0007669"/>
    <property type="project" value="InterPro"/>
</dbReference>
<dbReference type="SUPFAM" id="SSF46894">
    <property type="entry name" value="C-terminal effector domain of the bipartite response regulators"/>
    <property type="match status" value="1"/>
</dbReference>
<dbReference type="PROSITE" id="PS50043">
    <property type="entry name" value="HTH_LUXR_2"/>
    <property type="match status" value="1"/>
</dbReference>
<dbReference type="CDD" id="cd06170">
    <property type="entry name" value="LuxR_C_like"/>
    <property type="match status" value="1"/>
</dbReference>
<dbReference type="Gene3D" id="1.10.10.10">
    <property type="entry name" value="Winged helix-like DNA-binding domain superfamily/Winged helix DNA-binding domain"/>
    <property type="match status" value="2"/>
</dbReference>
<dbReference type="InterPro" id="IPR000792">
    <property type="entry name" value="Tscrpt_reg_LuxR_C"/>
</dbReference>
<dbReference type="SMART" id="SM00421">
    <property type="entry name" value="HTH_LUXR"/>
    <property type="match status" value="1"/>
</dbReference>
<evidence type="ECO:0000259" key="1">
    <source>
        <dbReference type="PROSITE" id="PS50043"/>
    </source>
</evidence>
<keyword evidence="3" id="KW-1185">Reference proteome</keyword>
<dbReference type="InterPro" id="IPR051797">
    <property type="entry name" value="TrmB-like"/>
</dbReference>
<protein>
    <submittedName>
        <fullName evidence="2">Helix-turn-helix transcriptional regulator</fullName>
    </submittedName>
</protein>
<reference evidence="2 3" key="1">
    <citation type="submission" date="2017-10" db="EMBL/GenBank/DDBJ databases">
        <title>Draft genome of actinobacteria isolated from guarana (Paullinia cupana (Mart.) Ducke.</title>
        <authorList>
            <person name="Siqueira K.A."/>
            <person name="Liotti R.G."/>
            <person name="Mendes T.A."/>
            <person name="Soares M.A."/>
        </authorList>
    </citation>
    <scope>NUCLEOTIDE SEQUENCE [LARGE SCALE GENOMIC DNA]</scope>
    <source>
        <strain evidence="2 3">199</strain>
    </source>
</reference>
<dbReference type="PANTHER" id="PTHR34293">
    <property type="entry name" value="HTH-TYPE TRANSCRIPTIONAL REGULATOR TRMBL2"/>
    <property type="match status" value="1"/>
</dbReference>
<accession>A0A426S4F6</accession>
<dbReference type="InterPro" id="IPR016032">
    <property type="entry name" value="Sig_transdc_resp-reg_C-effctor"/>
</dbReference>
<dbReference type="PRINTS" id="PR00038">
    <property type="entry name" value="HTHLUXR"/>
</dbReference>
<organism evidence="2 3">
    <name type="scientific">Streptomyces griseofuscus</name>
    <dbReference type="NCBI Taxonomy" id="146922"/>
    <lineage>
        <taxon>Bacteria</taxon>
        <taxon>Bacillati</taxon>
        <taxon>Actinomycetota</taxon>
        <taxon>Actinomycetes</taxon>
        <taxon>Kitasatosporales</taxon>
        <taxon>Streptomycetaceae</taxon>
        <taxon>Streptomyces</taxon>
    </lineage>
</organism>
<feature type="domain" description="HTH luxR-type" evidence="1">
    <location>
        <begin position="257"/>
        <end position="322"/>
    </location>
</feature>
<dbReference type="Pfam" id="PF00196">
    <property type="entry name" value="GerE"/>
    <property type="match status" value="1"/>
</dbReference>
<dbReference type="InterPro" id="IPR036388">
    <property type="entry name" value="WH-like_DNA-bd_sf"/>
</dbReference>
<dbReference type="PANTHER" id="PTHR34293:SF1">
    <property type="entry name" value="HTH-TYPE TRANSCRIPTIONAL REGULATOR TRMBL2"/>
    <property type="match status" value="1"/>
</dbReference>
<dbReference type="GO" id="GO:0003677">
    <property type="term" value="F:DNA binding"/>
    <property type="evidence" value="ECO:0007669"/>
    <property type="project" value="InterPro"/>
</dbReference>
<dbReference type="Proteomes" id="UP000276379">
    <property type="component" value="Unassembled WGS sequence"/>
</dbReference>
<name>A0A426S4F6_9ACTN</name>